<keyword evidence="6 7" id="KW-0472">Membrane</keyword>
<organism evidence="9 10">
    <name type="scientific">Pedobacter cryoconitis</name>
    <dbReference type="NCBI Taxonomy" id="188932"/>
    <lineage>
        <taxon>Bacteria</taxon>
        <taxon>Pseudomonadati</taxon>
        <taxon>Bacteroidota</taxon>
        <taxon>Sphingobacteriia</taxon>
        <taxon>Sphingobacteriales</taxon>
        <taxon>Sphingobacteriaceae</taxon>
        <taxon>Pedobacter</taxon>
    </lineage>
</organism>
<keyword evidence="5 7" id="KW-1133">Transmembrane helix</keyword>
<name>A0A7W8YWC8_9SPHI</name>
<protein>
    <submittedName>
        <fullName evidence="9">Glycine betaine/proline transport system permease protein</fullName>
    </submittedName>
</protein>
<dbReference type="FunFam" id="1.10.3720.10:FF:000001">
    <property type="entry name" value="Glycine betaine ABC transporter, permease"/>
    <property type="match status" value="1"/>
</dbReference>
<evidence type="ECO:0000313" key="10">
    <source>
        <dbReference type="Proteomes" id="UP000537718"/>
    </source>
</evidence>
<evidence type="ECO:0000256" key="7">
    <source>
        <dbReference type="RuleBase" id="RU363032"/>
    </source>
</evidence>
<dbReference type="PROSITE" id="PS50928">
    <property type="entry name" value="ABC_TM1"/>
    <property type="match status" value="1"/>
</dbReference>
<keyword evidence="2 7" id="KW-0813">Transport</keyword>
<keyword evidence="3" id="KW-1003">Cell membrane</keyword>
<feature type="transmembrane region" description="Helical" evidence="7">
    <location>
        <begin position="243"/>
        <end position="260"/>
    </location>
</feature>
<evidence type="ECO:0000256" key="4">
    <source>
        <dbReference type="ARBA" id="ARBA00022692"/>
    </source>
</evidence>
<evidence type="ECO:0000256" key="2">
    <source>
        <dbReference type="ARBA" id="ARBA00022448"/>
    </source>
</evidence>
<dbReference type="GO" id="GO:0031460">
    <property type="term" value="P:glycine betaine transport"/>
    <property type="evidence" value="ECO:0007669"/>
    <property type="project" value="TreeGrafter"/>
</dbReference>
<dbReference type="Pfam" id="PF00528">
    <property type="entry name" value="BPD_transp_1"/>
    <property type="match status" value="1"/>
</dbReference>
<gene>
    <name evidence="9" type="ORF">HDE69_004082</name>
</gene>
<feature type="domain" description="ABC transmembrane type-1" evidence="8">
    <location>
        <begin position="85"/>
        <end position="264"/>
    </location>
</feature>
<dbReference type="Gene3D" id="1.10.3720.10">
    <property type="entry name" value="MetI-like"/>
    <property type="match status" value="1"/>
</dbReference>
<dbReference type="PANTHER" id="PTHR47737">
    <property type="entry name" value="GLYCINE BETAINE/PROLINE BETAINE TRANSPORT SYSTEM PERMEASE PROTEIN PROW"/>
    <property type="match status" value="1"/>
</dbReference>
<feature type="transmembrane region" description="Helical" evidence="7">
    <location>
        <begin position="212"/>
        <end position="231"/>
    </location>
</feature>
<dbReference type="GO" id="GO:0005275">
    <property type="term" value="F:amine transmembrane transporter activity"/>
    <property type="evidence" value="ECO:0007669"/>
    <property type="project" value="TreeGrafter"/>
</dbReference>
<dbReference type="InterPro" id="IPR000515">
    <property type="entry name" value="MetI-like"/>
</dbReference>
<evidence type="ECO:0000256" key="3">
    <source>
        <dbReference type="ARBA" id="ARBA00022475"/>
    </source>
</evidence>
<comment type="caution">
    <text evidence="9">The sequence shown here is derived from an EMBL/GenBank/DDBJ whole genome shotgun (WGS) entry which is preliminary data.</text>
</comment>
<dbReference type="PANTHER" id="PTHR47737:SF1">
    <property type="entry name" value="GLYCINE BETAINE_PROLINE BETAINE TRANSPORT SYSTEM PERMEASE PROTEIN PROW"/>
    <property type="match status" value="1"/>
</dbReference>
<feature type="transmembrane region" description="Helical" evidence="7">
    <location>
        <begin position="65"/>
        <end position="83"/>
    </location>
</feature>
<reference evidence="9 10" key="1">
    <citation type="submission" date="2020-08" db="EMBL/GenBank/DDBJ databases">
        <title>Genomic Encyclopedia of Type Strains, Phase IV (KMG-V): Genome sequencing to study the core and pangenomes of soil and plant-associated prokaryotes.</title>
        <authorList>
            <person name="Whitman W."/>
        </authorList>
    </citation>
    <scope>NUCLEOTIDE SEQUENCE [LARGE SCALE GENOMIC DNA]</scope>
    <source>
        <strain evidence="9 10">MP7CTX6</strain>
    </source>
</reference>
<evidence type="ECO:0000256" key="5">
    <source>
        <dbReference type="ARBA" id="ARBA00022989"/>
    </source>
</evidence>
<comment type="subcellular location">
    <subcellularLocation>
        <location evidence="1 7">Cell membrane</location>
        <topology evidence="1 7">Multi-pass membrane protein</topology>
    </subcellularLocation>
</comment>
<dbReference type="RefSeq" id="WP_183869136.1">
    <property type="nucleotide sequence ID" value="NZ_JACHCF010000010.1"/>
</dbReference>
<feature type="transmembrane region" description="Helical" evidence="7">
    <location>
        <begin position="132"/>
        <end position="159"/>
    </location>
</feature>
<dbReference type="CDD" id="cd06261">
    <property type="entry name" value="TM_PBP2"/>
    <property type="match status" value="1"/>
</dbReference>
<feature type="transmembrane region" description="Helical" evidence="7">
    <location>
        <begin position="89"/>
        <end position="111"/>
    </location>
</feature>
<proteinExistence type="inferred from homology"/>
<feature type="transmembrane region" description="Helical" evidence="7">
    <location>
        <begin position="12"/>
        <end position="33"/>
    </location>
</feature>
<evidence type="ECO:0000313" key="9">
    <source>
        <dbReference type="EMBL" id="MBB5623000.1"/>
    </source>
</evidence>
<dbReference type="GO" id="GO:0015871">
    <property type="term" value="P:choline transport"/>
    <property type="evidence" value="ECO:0007669"/>
    <property type="project" value="TreeGrafter"/>
</dbReference>
<dbReference type="AlphaFoldDB" id="A0A7W8YWC8"/>
<dbReference type="SUPFAM" id="SSF161098">
    <property type="entry name" value="MetI-like"/>
    <property type="match status" value="1"/>
</dbReference>
<dbReference type="GO" id="GO:0043190">
    <property type="term" value="C:ATP-binding cassette (ABC) transporter complex"/>
    <property type="evidence" value="ECO:0007669"/>
    <property type="project" value="TreeGrafter"/>
</dbReference>
<accession>A0A7W8YWC8</accession>
<dbReference type="Proteomes" id="UP000537718">
    <property type="component" value="Unassembled WGS sequence"/>
</dbReference>
<dbReference type="EMBL" id="JACHCF010000010">
    <property type="protein sequence ID" value="MBB5623000.1"/>
    <property type="molecule type" value="Genomic_DNA"/>
</dbReference>
<dbReference type="InterPro" id="IPR035906">
    <property type="entry name" value="MetI-like_sf"/>
</dbReference>
<feature type="transmembrane region" description="Helical" evidence="7">
    <location>
        <begin position="39"/>
        <end position="58"/>
    </location>
</feature>
<dbReference type="GO" id="GO:0015226">
    <property type="term" value="F:carnitine transmembrane transporter activity"/>
    <property type="evidence" value="ECO:0007669"/>
    <property type="project" value="TreeGrafter"/>
</dbReference>
<comment type="similarity">
    <text evidence="7">Belongs to the binding-protein-dependent transport system permease family.</text>
</comment>
<sequence>MIHIGPYIEEFINWLTSNFGALFNIIKIIVISVVDSVEWVLMFPPFYVIILLVAFLAWKRTGLGVTIFTILGLTLIWAMGYWGQTMATLALILSAAFIALLMGVPMGIWAAKNPLAGKIMRPILDLMQTMPAFVYLIPAVLFFGLGKVPGAFATIIFAMPPAVRLTTLGISQVPKEIVEATRSFGATPRQLLFKVELPLALPTILAGVNQTIMMALSMVVISAMIAAGGLGEVVLKGITQLKIGLGFEGGIAVVILAIILDRITQSFGNTKKKNIA</sequence>
<evidence type="ECO:0000256" key="1">
    <source>
        <dbReference type="ARBA" id="ARBA00004651"/>
    </source>
</evidence>
<evidence type="ECO:0000256" key="6">
    <source>
        <dbReference type="ARBA" id="ARBA00023136"/>
    </source>
</evidence>
<keyword evidence="4 7" id="KW-0812">Transmembrane</keyword>
<evidence type="ECO:0000259" key="8">
    <source>
        <dbReference type="PROSITE" id="PS50928"/>
    </source>
</evidence>